<dbReference type="SUPFAM" id="SSF56925">
    <property type="entry name" value="OMPA-like"/>
    <property type="match status" value="1"/>
</dbReference>
<feature type="domain" description="OmpA-like" evidence="13">
    <location>
        <begin position="225"/>
        <end position="348"/>
    </location>
</feature>
<dbReference type="PRINTS" id="PR01021">
    <property type="entry name" value="OMPADOMAIN"/>
</dbReference>
<dbReference type="InterPro" id="IPR036737">
    <property type="entry name" value="OmpA-like_sf"/>
</dbReference>
<dbReference type="Proteomes" id="UP000663570">
    <property type="component" value="Chromosome"/>
</dbReference>
<proteinExistence type="predicted"/>
<protein>
    <submittedName>
        <fullName evidence="14">OmpA family protein</fullName>
    </submittedName>
</protein>
<dbReference type="Gene3D" id="2.40.160.20">
    <property type="match status" value="1"/>
</dbReference>
<evidence type="ECO:0000259" key="13">
    <source>
        <dbReference type="PROSITE" id="PS51123"/>
    </source>
</evidence>
<dbReference type="PANTHER" id="PTHR30329:SF21">
    <property type="entry name" value="LIPOPROTEIN YIAD-RELATED"/>
    <property type="match status" value="1"/>
</dbReference>
<dbReference type="PANTHER" id="PTHR30329">
    <property type="entry name" value="STATOR ELEMENT OF FLAGELLAR MOTOR COMPLEX"/>
    <property type="match status" value="1"/>
</dbReference>
<evidence type="ECO:0000256" key="5">
    <source>
        <dbReference type="ARBA" id="ARBA00022729"/>
    </source>
</evidence>
<organism evidence="14 15">
    <name type="scientific">Niveibacterium microcysteis</name>
    <dbReference type="NCBI Taxonomy" id="2811415"/>
    <lineage>
        <taxon>Bacteria</taxon>
        <taxon>Pseudomonadati</taxon>
        <taxon>Pseudomonadota</taxon>
        <taxon>Betaproteobacteria</taxon>
        <taxon>Rhodocyclales</taxon>
        <taxon>Rhodocyclaceae</taxon>
        <taxon>Niveibacterium</taxon>
    </lineage>
</organism>
<sequence length="352" mass="38508">MNSTNTSVRIAPAILLLGCAVSCGVLAQTAAYTDTVGYNPSWYLAPSMNGFDPDSDFGTDHRGVGAGVRLGKPLSPAWDIQFGTTYSRSHEGDTQYRQNTLGADALYLFSRSNFRPFVMLGTGFEFDKVNSPTLHAGHTSPYIDAGLGFQYLYNAQWGLQADLRRQHAWLHQDDFGFGHADTNIATVALLYVFDRPASPAPAPRTAPAPVAAVTPPPAAPPAPAPRFERYTLSSTELFNFDSAELRQPQPKLDEIAMVLNNNPQVEKVVITGYTDRIGSDRYNQRLSERRASAVKDYLVSKGLAADRLNAVGRGESNPVVNCTETKRAALIVCLEPNRRVEVDEFAVQRRAP</sequence>
<dbReference type="SUPFAM" id="SSF103088">
    <property type="entry name" value="OmpA-like"/>
    <property type="match status" value="1"/>
</dbReference>
<dbReference type="PROSITE" id="PS01068">
    <property type="entry name" value="OMPA_1"/>
    <property type="match status" value="1"/>
</dbReference>
<dbReference type="InterPro" id="IPR011250">
    <property type="entry name" value="OMP/PagP_B-barrel"/>
</dbReference>
<dbReference type="Pfam" id="PF13505">
    <property type="entry name" value="OMP_b-brl"/>
    <property type="match status" value="1"/>
</dbReference>
<keyword evidence="3" id="KW-1134">Transmembrane beta strand</keyword>
<keyword evidence="2" id="KW-0813">Transport</keyword>
<evidence type="ECO:0000256" key="2">
    <source>
        <dbReference type="ARBA" id="ARBA00022448"/>
    </source>
</evidence>
<evidence type="ECO:0000313" key="15">
    <source>
        <dbReference type="Proteomes" id="UP000663570"/>
    </source>
</evidence>
<keyword evidence="5 12" id="KW-0732">Signal</keyword>
<keyword evidence="4" id="KW-0812">Transmembrane</keyword>
<evidence type="ECO:0000256" key="6">
    <source>
        <dbReference type="ARBA" id="ARBA00023065"/>
    </source>
</evidence>
<dbReference type="Gene3D" id="3.30.1330.60">
    <property type="entry name" value="OmpA-like domain"/>
    <property type="match status" value="1"/>
</dbReference>
<evidence type="ECO:0000313" key="14">
    <source>
        <dbReference type="EMBL" id="QSI78650.1"/>
    </source>
</evidence>
<feature type="signal peptide" evidence="12">
    <location>
        <begin position="1"/>
        <end position="27"/>
    </location>
</feature>
<evidence type="ECO:0000256" key="9">
    <source>
        <dbReference type="ARBA" id="ARBA00023237"/>
    </source>
</evidence>
<evidence type="ECO:0000256" key="3">
    <source>
        <dbReference type="ARBA" id="ARBA00022452"/>
    </source>
</evidence>
<dbReference type="InterPro" id="IPR006664">
    <property type="entry name" value="OMP_bac"/>
</dbReference>
<keyword evidence="7" id="KW-0626">Porin</keyword>
<keyword evidence="6" id="KW-0406">Ion transport</keyword>
<reference evidence="14 15" key="1">
    <citation type="submission" date="2021-02" db="EMBL/GenBank/DDBJ databases">
        <title>Niveibacterium changnyeongensis HC41.</title>
        <authorList>
            <person name="Kang M."/>
        </authorList>
    </citation>
    <scope>NUCLEOTIDE SEQUENCE [LARGE SCALE GENOMIC DNA]</scope>
    <source>
        <strain evidence="14 15">HC41</strain>
    </source>
</reference>
<dbReference type="InterPro" id="IPR006665">
    <property type="entry name" value="OmpA-like"/>
</dbReference>
<dbReference type="Pfam" id="PF00691">
    <property type="entry name" value="OmpA"/>
    <property type="match status" value="1"/>
</dbReference>
<keyword evidence="9" id="KW-0998">Cell outer membrane</keyword>
<dbReference type="InterPro" id="IPR050330">
    <property type="entry name" value="Bact_OuterMem_StrucFunc"/>
</dbReference>
<gene>
    <name evidence="14" type="ORF">JY500_08615</name>
</gene>
<evidence type="ECO:0000256" key="11">
    <source>
        <dbReference type="SAM" id="MobiDB-lite"/>
    </source>
</evidence>
<comment type="subcellular location">
    <subcellularLocation>
        <location evidence="1">Cell outer membrane</location>
        <topology evidence="1">Multi-pass membrane protein</topology>
    </subcellularLocation>
</comment>
<evidence type="ECO:0000256" key="1">
    <source>
        <dbReference type="ARBA" id="ARBA00004571"/>
    </source>
</evidence>
<dbReference type="EMBL" id="CP071060">
    <property type="protein sequence ID" value="QSI78650.1"/>
    <property type="molecule type" value="Genomic_DNA"/>
</dbReference>
<keyword evidence="8 10" id="KW-0472">Membrane</keyword>
<feature type="region of interest" description="Disordered" evidence="11">
    <location>
        <begin position="202"/>
        <end position="222"/>
    </location>
</feature>
<evidence type="ECO:0000256" key="8">
    <source>
        <dbReference type="ARBA" id="ARBA00023136"/>
    </source>
</evidence>
<evidence type="ECO:0000256" key="7">
    <source>
        <dbReference type="ARBA" id="ARBA00023114"/>
    </source>
</evidence>
<dbReference type="PRINTS" id="PR01023">
    <property type="entry name" value="NAFLGMOTY"/>
</dbReference>
<keyword evidence="15" id="KW-1185">Reference proteome</keyword>
<dbReference type="CDD" id="cd07185">
    <property type="entry name" value="OmpA_C-like"/>
    <property type="match status" value="1"/>
</dbReference>
<evidence type="ECO:0000256" key="12">
    <source>
        <dbReference type="SAM" id="SignalP"/>
    </source>
</evidence>
<dbReference type="InterPro" id="IPR006690">
    <property type="entry name" value="OMPA-like_CS"/>
</dbReference>
<evidence type="ECO:0000256" key="10">
    <source>
        <dbReference type="PROSITE-ProRule" id="PRU00473"/>
    </source>
</evidence>
<accession>A0ABX7MA75</accession>
<dbReference type="PROSITE" id="PS51123">
    <property type="entry name" value="OMPA_2"/>
    <property type="match status" value="1"/>
</dbReference>
<evidence type="ECO:0000256" key="4">
    <source>
        <dbReference type="ARBA" id="ARBA00022692"/>
    </source>
</evidence>
<name>A0ABX7MA75_9RHOO</name>
<feature type="chain" id="PRO_5046956030" evidence="12">
    <location>
        <begin position="28"/>
        <end position="352"/>
    </location>
</feature>
<dbReference type="InterPro" id="IPR027385">
    <property type="entry name" value="Beta-barrel_OMP"/>
</dbReference>
<dbReference type="RefSeq" id="WP_206256058.1">
    <property type="nucleotide sequence ID" value="NZ_CP071060.1"/>
</dbReference>